<evidence type="ECO:0000256" key="1">
    <source>
        <dbReference type="ARBA" id="ARBA00009986"/>
    </source>
</evidence>
<dbReference type="InterPro" id="IPR016160">
    <property type="entry name" value="Ald_DH_CS_CYS"/>
</dbReference>
<dbReference type="STRING" id="5786.F0ZLI3"/>
<dbReference type="Pfam" id="PF00171">
    <property type="entry name" value="Aldedh"/>
    <property type="match status" value="1"/>
</dbReference>
<keyword evidence="2 5" id="KW-0560">Oxidoreductase</keyword>
<dbReference type="FunFam" id="3.40.605.10:FF:000026">
    <property type="entry name" value="Aldehyde dehydrogenase, putative"/>
    <property type="match status" value="1"/>
</dbReference>
<dbReference type="VEuPathDB" id="AmoebaDB:DICPUDRAFT_97970"/>
<evidence type="ECO:0000256" key="3">
    <source>
        <dbReference type="ARBA" id="ARBA00023027"/>
    </source>
</evidence>
<dbReference type="InterPro" id="IPR016163">
    <property type="entry name" value="Ald_DH_C"/>
</dbReference>
<keyword evidence="8" id="KW-1185">Reference proteome</keyword>
<dbReference type="PROSITE" id="PS00070">
    <property type="entry name" value="ALDEHYDE_DEHYDR_CYS"/>
    <property type="match status" value="1"/>
</dbReference>
<dbReference type="OMA" id="GQLIMQY"/>
<protein>
    <recommendedName>
        <fullName evidence="6">Aldehyde dehydrogenase domain-containing protein</fullName>
    </recommendedName>
</protein>
<evidence type="ECO:0000256" key="2">
    <source>
        <dbReference type="ARBA" id="ARBA00023002"/>
    </source>
</evidence>
<dbReference type="GeneID" id="10501701"/>
<dbReference type="FunFam" id="3.40.605.10:FF:000011">
    <property type="entry name" value="ALD5p Mitochondrial aldehyde dehydrogenase"/>
    <property type="match status" value="1"/>
</dbReference>
<gene>
    <name evidence="7" type="ORF">DICPUDRAFT_97970</name>
</gene>
<dbReference type="InterPro" id="IPR016162">
    <property type="entry name" value="Ald_DH_N"/>
</dbReference>
<evidence type="ECO:0000259" key="6">
    <source>
        <dbReference type="Pfam" id="PF00171"/>
    </source>
</evidence>
<dbReference type="FunCoup" id="F0ZLI3">
    <property type="interactions" value="198"/>
</dbReference>
<dbReference type="PROSITE" id="PS00687">
    <property type="entry name" value="ALDEHYDE_DEHYDR_GLU"/>
    <property type="match status" value="1"/>
</dbReference>
<dbReference type="SUPFAM" id="SSF53720">
    <property type="entry name" value="ALDH-like"/>
    <property type="match status" value="1"/>
</dbReference>
<sequence>MCLYFQCVLLLNIKMEFKYPLPNNKLFINGEFVDSVVPGNKTFKTHNPVNGKVICEIVEGFPEDVDIAVKAARKALTGPWGQMSAEDRGKIMFKLADLIEEHIEQLSYFETLDNGKPLAASKGYDVASSYKCIRYFAGWADKIHGKTIPIDTSFTCFTRHEPIGVVGAITPWNFPVMILSWKLGPSLAAGCTIVAKQSEFTPLTSLYMCELIKKAGFPPGVFNLVNGFGHTVGNAISHHMDINKVSFTGSTRTGRLIMEAAAKSNLKKVTLELGGKSPNIVFKDVDVEFAATNARDGLFGNMGQSCCAGSRLYVQEDIYDAFMTTFTEKVKQLKVGDPWNSEHHQGPLVSKEQHDRVLSYIEKGKSEGATCHLGGARHGEEGYFVQPTIFTNCKEEMTIVKEEIFGPVICVLKFKTVEEVIERANKTSYGLAAGIYTKDLSLALNVSNQLQSGSVWINDYSRIHTQIPFGGYKESGIGKDLSEYAIYDYLSVKAVTISHPNK</sequence>
<feature type="active site" evidence="4">
    <location>
        <position position="272"/>
    </location>
</feature>
<dbReference type="GO" id="GO:0005739">
    <property type="term" value="C:mitochondrion"/>
    <property type="evidence" value="ECO:0007669"/>
    <property type="project" value="UniProtKB-ARBA"/>
</dbReference>
<dbReference type="PANTHER" id="PTHR11699">
    <property type="entry name" value="ALDEHYDE DEHYDROGENASE-RELATED"/>
    <property type="match status" value="1"/>
</dbReference>
<dbReference type="KEGG" id="dpp:DICPUDRAFT_97970"/>
<reference evidence="8" key="1">
    <citation type="journal article" date="2011" name="Genome Biol.">
        <title>Comparative genomics of the social amoebae Dictyostelium discoideum and Dictyostelium purpureum.</title>
        <authorList>
            <consortium name="US DOE Joint Genome Institute (JGI-PGF)"/>
            <person name="Sucgang R."/>
            <person name="Kuo A."/>
            <person name="Tian X."/>
            <person name="Salerno W."/>
            <person name="Parikh A."/>
            <person name="Feasley C.L."/>
            <person name="Dalin E."/>
            <person name="Tu H."/>
            <person name="Huang E."/>
            <person name="Barry K."/>
            <person name="Lindquist E."/>
            <person name="Shapiro H."/>
            <person name="Bruce D."/>
            <person name="Schmutz J."/>
            <person name="Salamov A."/>
            <person name="Fey P."/>
            <person name="Gaudet P."/>
            <person name="Anjard C."/>
            <person name="Babu M.M."/>
            <person name="Basu S."/>
            <person name="Bushmanova Y."/>
            <person name="van der Wel H."/>
            <person name="Katoh-Kurasawa M."/>
            <person name="Dinh C."/>
            <person name="Coutinho P.M."/>
            <person name="Saito T."/>
            <person name="Elias M."/>
            <person name="Schaap P."/>
            <person name="Kay R.R."/>
            <person name="Henrissat B."/>
            <person name="Eichinger L."/>
            <person name="Rivero F."/>
            <person name="Putnam N.H."/>
            <person name="West C.M."/>
            <person name="Loomis W.F."/>
            <person name="Chisholm R.L."/>
            <person name="Shaulsky G."/>
            <person name="Strassmann J.E."/>
            <person name="Queller D.C."/>
            <person name="Kuspa A."/>
            <person name="Grigoriev I.V."/>
        </authorList>
    </citation>
    <scope>NUCLEOTIDE SEQUENCE [LARGE SCALE GENOMIC DNA]</scope>
    <source>
        <strain evidence="8">QSDP1</strain>
    </source>
</reference>
<dbReference type="AlphaFoldDB" id="F0ZLI3"/>
<evidence type="ECO:0000256" key="4">
    <source>
        <dbReference type="PROSITE-ProRule" id="PRU10007"/>
    </source>
</evidence>
<feature type="domain" description="Aldehyde dehydrogenase" evidence="6">
    <location>
        <begin position="41"/>
        <end position="495"/>
    </location>
</feature>
<comment type="similarity">
    <text evidence="1 5">Belongs to the aldehyde dehydrogenase family.</text>
</comment>
<dbReference type="InterPro" id="IPR029510">
    <property type="entry name" value="Ald_DH_CS_GLU"/>
</dbReference>
<dbReference type="OrthoDB" id="310895at2759"/>
<dbReference type="GO" id="GO:0019752">
    <property type="term" value="P:carboxylic acid metabolic process"/>
    <property type="evidence" value="ECO:0007669"/>
    <property type="project" value="UniProtKB-ARBA"/>
</dbReference>
<dbReference type="RefSeq" id="XP_003288272.1">
    <property type="nucleotide sequence ID" value="XM_003288224.1"/>
</dbReference>
<evidence type="ECO:0000256" key="5">
    <source>
        <dbReference type="RuleBase" id="RU003345"/>
    </source>
</evidence>
<dbReference type="GO" id="GO:0004029">
    <property type="term" value="F:aldehyde dehydrogenase (NAD+) activity"/>
    <property type="evidence" value="ECO:0000318"/>
    <property type="project" value="GO_Central"/>
</dbReference>
<proteinExistence type="inferred from homology"/>
<organism evidence="7 8">
    <name type="scientific">Dictyostelium purpureum</name>
    <name type="common">Slime mold</name>
    <dbReference type="NCBI Taxonomy" id="5786"/>
    <lineage>
        <taxon>Eukaryota</taxon>
        <taxon>Amoebozoa</taxon>
        <taxon>Evosea</taxon>
        <taxon>Eumycetozoa</taxon>
        <taxon>Dictyostelia</taxon>
        <taxon>Dictyosteliales</taxon>
        <taxon>Dictyosteliaceae</taxon>
        <taxon>Dictyostelium</taxon>
    </lineage>
</organism>
<dbReference type="Gene3D" id="3.40.309.10">
    <property type="entry name" value="Aldehyde Dehydrogenase, Chain A, domain 2"/>
    <property type="match status" value="1"/>
</dbReference>
<dbReference type="Proteomes" id="UP000001064">
    <property type="component" value="Unassembled WGS sequence"/>
</dbReference>
<dbReference type="EMBL" id="GL871068">
    <property type="protein sequence ID" value="EGC35184.1"/>
    <property type="molecule type" value="Genomic_DNA"/>
</dbReference>
<dbReference type="Gene3D" id="3.40.605.10">
    <property type="entry name" value="Aldehyde Dehydrogenase, Chain A, domain 1"/>
    <property type="match status" value="1"/>
</dbReference>
<evidence type="ECO:0000313" key="8">
    <source>
        <dbReference type="Proteomes" id="UP000001064"/>
    </source>
</evidence>
<keyword evidence="3" id="KW-0520">NAD</keyword>
<dbReference type="CDD" id="cd07091">
    <property type="entry name" value="ALDH_F1-2_Ald2-like"/>
    <property type="match status" value="1"/>
</dbReference>
<evidence type="ECO:0000313" key="7">
    <source>
        <dbReference type="EMBL" id="EGC35184.1"/>
    </source>
</evidence>
<dbReference type="eggNOG" id="KOG2450">
    <property type="taxonomic scope" value="Eukaryota"/>
</dbReference>
<dbReference type="InParanoid" id="F0ZLI3"/>
<dbReference type="FunFam" id="3.40.309.10:FF:000001">
    <property type="entry name" value="Mitochondrial aldehyde dehydrogenase 2"/>
    <property type="match status" value="1"/>
</dbReference>
<accession>F0ZLI3</accession>
<name>F0ZLI3_DICPU</name>
<dbReference type="InterPro" id="IPR016161">
    <property type="entry name" value="Ald_DH/histidinol_DH"/>
</dbReference>
<dbReference type="InterPro" id="IPR015590">
    <property type="entry name" value="Aldehyde_DH_dom"/>
</dbReference>